<sequence length="466" mass="49135">MEARYGDDSCRSRDALRSLSPRTVAAVLLIDLAGIAAGTLGVLVSPAPSHRHWLLFALFTAVALAHMAATRPAEERRRAARLDRGKVEFVDQTSMWFGAAALVLPTTLATALVLVVRTHRYFIARKPPGLWISTTATIVLAVVGVGVTRDLLGGAAWLTATPPADSAGGAHAVLVMLAAVVVYFLAEAVPIGVYRGLRWGRWRLADTIGTWEDNKLLGHTLLLAMATALVAAVAPLGLLGMLAVAVRETRTVGRITALEVERERLRIDALTDPLTGLPNRRGFTPLATAAVEVDRASGRPTSMLMLDLDHFKGWNTRLGHPGADRVLQAVASVLRRQTRHGDLLARMGGEEMAVLLPGTGAGAATEVAERIRRAVESLDTEITKPAGGAPVRLGRHGVPACTASIGVATAPPSAPRASALAALERLSDSALELAKRRGRNQVVAVRTPSAGSAPREQAAPPGPPGR</sequence>
<dbReference type="OrthoDB" id="23692at2"/>
<dbReference type="AlphaFoldDB" id="A0A1I5LDV3"/>
<keyword evidence="5" id="KW-1185">Reference proteome</keyword>
<dbReference type="GO" id="GO:0043709">
    <property type="term" value="P:cell adhesion involved in single-species biofilm formation"/>
    <property type="evidence" value="ECO:0007669"/>
    <property type="project" value="TreeGrafter"/>
</dbReference>
<feature type="transmembrane region" description="Helical" evidence="2">
    <location>
        <begin position="168"/>
        <end position="194"/>
    </location>
</feature>
<dbReference type="PANTHER" id="PTHR45138:SF9">
    <property type="entry name" value="DIGUANYLATE CYCLASE DGCM-RELATED"/>
    <property type="match status" value="1"/>
</dbReference>
<proteinExistence type="predicted"/>
<dbReference type="EMBL" id="FOWW01000001">
    <property type="protein sequence ID" value="SFO94891.1"/>
    <property type="molecule type" value="Genomic_DNA"/>
</dbReference>
<dbReference type="SMART" id="SM00267">
    <property type="entry name" value="GGDEF"/>
    <property type="match status" value="1"/>
</dbReference>
<dbReference type="STRING" id="587909.SAMN05421810_101491"/>
<dbReference type="GO" id="GO:0005886">
    <property type="term" value="C:plasma membrane"/>
    <property type="evidence" value="ECO:0007669"/>
    <property type="project" value="TreeGrafter"/>
</dbReference>
<evidence type="ECO:0000259" key="3">
    <source>
        <dbReference type="PROSITE" id="PS50887"/>
    </source>
</evidence>
<dbReference type="InterPro" id="IPR043128">
    <property type="entry name" value="Rev_trsase/Diguanyl_cyclase"/>
</dbReference>
<reference evidence="5" key="1">
    <citation type="submission" date="2016-10" db="EMBL/GenBank/DDBJ databases">
        <authorList>
            <person name="Varghese N."/>
            <person name="Submissions S."/>
        </authorList>
    </citation>
    <scope>NUCLEOTIDE SEQUENCE [LARGE SCALE GENOMIC DNA]</scope>
    <source>
        <strain evidence="5">CGMCC 4.5579</strain>
    </source>
</reference>
<feature type="transmembrane region" description="Helical" evidence="2">
    <location>
        <begin position="53"/>
        <end position="73"/>
    </location>
</feature>
<dbReference type="CDD" id="cd01949">
    <property type="entry name" value="GGDEF"/>
    <property type="match status" value="1"/>
</dbReference>
<dbReference type="GO" id="GO:0052621">
    <property type="term" value="F:diguanylate cyclase activity"/>
    <property type="evidence" value="ECO:0007669"/>
    <property type="project" value="TreeGrafter"/>
</dbReference>
<gene>
    <name evidence="4" type="ORF">SAMN05421810_101491</name>
</gene>
<feature type="region of interest" description="Disordered" evidence="1">
    <location>
        <begin position="438"/>
        <end position="466"/>
    </location>
</feature>
<dbReference type="PROSITE" id="PS50887">
    <property type="entry name" value="GGDEF"/>
    <property type="match status" value="1"/>
</dbReference>
<name>A0A1I5LDV3_9PSEU</name>
<accession>A0A1I5LDV3</accession>
<feature type="transmembrane region" description="Helical" evidence="2">
    <location>
        <begin position="24"/>
        <end position="44"/>
    </location>
</feature>
<feature type="transmembrane region" description="Helical" evidence="2">
    <location>
        <begin position="221"/>
        <end position="246"/>
    </location>
</feature>
<protein>
    <submittedName>
        <fullName evidence="4">Diguanylate cyclase (GGDEF) domain-containing protein</fullName>
    </submittedName>
</protein>
<dbReference type="Pfam" id="PF00990">
    <property type="entry name" value="GGDEF"/>
    <property type="match status" value="1"/>
</dbReference>
<feature type="transmembrane region" description="Helical" evidence="2">
    <location>
        <begin position="128"/>
        <end position="148"/>
    </location>
</feature>
<dbReference type="NCBIfam" id="TIGR00254">
    <property type="entry name" value="GGDEF"/>
    <property type="match status" value="1"/>
</dbReference>
<organism evidence="4 5">
    <name type="scientific">Amycolatopsis arida</name>
    <dbReference type="NCBI Taxonomy" id="587909"/>
    <lineage>
        <taxon>Bacteria</taxon>
        <taxon>Bacillati</taxon>
        <taxon>Actinomycetota</taxon>
        <taxon>Actinomycetes</taxon>
        <taxon>Pseudonocardiales</taxon>
        <taxon>Pseudonocardiaceae</taxon>
        <taxon>Amycolatopsis</taxon>
    </lineage>
</organism>
<keyword evidence="2" id="KW-0472">Membrane</keyword>
<feature type="transmembrane region" description="Helical" evidence="2">
    <location>
        <begin position="93"/>
        <end position="116"/>
    </location>
</feature>
<dbReference type="InterPro" id="IPR000160">
    <property type="entry name" value="GGDEF_dom"/>
</dbReference>
<keyword evidence="2" id="KW-0812">Transmembrane</keyword>
<feature type="domain" description="GGDEF" evidence="3">
    <location>
        <begin position="299"/>
        <end position="447"/>
    </location>
</feature>
<dbReference type="GO" id="GO:1902201">
    <property type="term" value="P:negative regulation of bacterial-type flagellum-dependent cell motility"/>
    <property type="evidence" value="ECO:0007669"/>
    <property type="project" value="TreeGrafter"/>
</dbReference>
<evidence type="ECO:0000256" key="2">
    <source>
        <dbReference type="SAM" id="Phobius"/>
    </source>
</evidence>
<dbReference type="PANTHER" id="PTHR45138">
    <property type="entry name" value="REGULATORY COMPONENTS OF SENSORY TRANSDUCTION SYSTEM"/>
    <property type="match status" value="1"/>
</dbReference>
<keyword evidence="2" id="KW-1133">Transmembrane helix</keyword>
<dbReference type="Proteomes" id="UP000198727">
    <property type="component" value="Unassembled WGS sequence"/>
</dbReference>
<dbReference type="SUPFAM" id="SSF55073">
    <property type="entry name" value="Nucleotide cyclase"/>
    <property type="match status" value="1"/>
</dbReference>
<dbReference type="InterPro" id="IPR029787">
    <property type="entry name" value="Nucleotide_cyclase"/>
</dbReference>
<evidence type="ECO:0000313" key="4">
    <source>
        <dbReference type="EMBL" id="SFO94891.1"/>
    </source>
</evidence>
<evidence type="ECO:0000256" key="1">
    <source>
        <dbReference type="SAM" id="MobiDB-lite"/>
    </source>
</evidence>
<dbReference type="InterPro" id="IPR050469">
    <property type="entry name" value="Diguanylate_Cyclase"/>
</dbReference>
<evidence type="ECO:0000313" key="5">
    <source>
        <dbReference type="Proteomes" id="UP000198727"/>
    </source>
</evidence>
<dbReference type="Gene3D" id="3.30.70.270">
    <property type="match status" value="1"/>
</dbReference>